<feature type="compositionally biased region" description="Acidic residues" evidence="1">
    <location>
        <begin position="100"/>
        <end position="121"/>
    </location>
</feature>
<sequence>MKEEIWNILSLVLNSTINEYLSCECHEEADTKIVHHICKIEDDSNILIKSSDTDILVIMLEGNSWVEVNGRYYFHWFDGDQFPQSVFDAVATHSLNIDENTSDNEVETRDEEDSYSEDDLSADERSASSDED</sequence>
<dbReference type="PaxDb" id="67767-A0A0J7JZW7"/>
<feature type="region of interest" description="Disordered" evidence="1">
    <location>
        <begin position="98"/>
        <end position="132"/>
    </location>
</feature>
<gene>
    <name evidence="2" type="ORF">RF55_19223</name>
</gene>
<evidence type="ECO:0000256" key="1">
    <source>
        <dbReference type="SAM" id="MobiDB-lite"/>
    </source>
</evidence>
<dbReference type="OrthoDB" id="6430887at2759"/>
<protein>
    <submittedName>
        <fullName evidence="2">Uncharacterized protein</fullName>
    </submittedName>
</protein>
<reference evidence="2 3" key="1">
    <citation type="submission" date="2015-04" db="EMBL/GenBank/DDBJ databases">
        <title>Lasius niger genome sequencing.</title>
        <authorList>
            <person name="Konorov E.A."/>
            <person name="Nikitin M.A."/>
            <person name="Kirill M.V."/>
            <person name="Chang P."/>
        </authorList>
    </citation>
    <scope>NUCLEOTIDE SEQUENCE [LARGE SCALE GENOMIC DNA]</scope>
    <source>
        <tissue evidence="2">Whole</tissue>
    </source>
</reference>
<name>A0A0J7JZW7_LASNI</name>
<keyword evidence="3" id="KW-1185">Reference proteome</keyword>
<comment type="caution">
    <text evidence="2">The sequence shown here is derived from an EMBL/GenBank/DDBJ whole genome shotgun (WGS) entry which is preliminary data.</text>
</comment>
<dbReference type="EMBL" id="LBMM01018614">
    <property type="protein sequence ID" value="KMQ83738.1"/>
    <property type="molecule type" value="Genomic_DNA"/>
</dbReference>
<feature type="compositionally biased region" description="Basic and acidic residues" evidence="1">
    <location>
        <begin position="122"/>
        <end position="132"/>
    </location>
</feature>
<dbReference type="AlphaFoldDB" id="A0A0J7JZW7"/>
<organism evidence="2 3">
    <name type="scientific">Lasius niger</name>
    <name type="common">Black garden ant</name>
    <dbReference type="NCBI Taxonomy" id="67767"/>
    <lineage>
        <taxon>Eukaryota</taxon>
        <taxon>Metazoa</taxon>
        <taxon>Ecdysozoa</taxon>
        <taxon>Arthropoda</taxon>
        <taxon>Hexapoda</taxon>
        <taxon>Insecta</taxon>
        <taxon>Pterygota</taxon>
        <taxon>Neoptera</taxon>
        <taxon>Endopterygota</taxon>
        <taxon>Hymenoptera</taxon>
        <taxon>Apocrita</taxon>
        <taxon>Aculeata</taxon>
        <taxon>Formicoidea</taxon>
        <taxon>Formicidae</taxon>
        <taxon>Formicinae</taxon>
        <taxon>Lasius</taxon>
        <taxon>Lasius</taxon>
    </lineage>
</organism>
<evidence type="ECO:0000313" key="2">
    <source>
        <dbReference type="EMBL" id="KMQ83738.1"/>
    </source>
</evidence>
<dbReference type="Proteomes" id="UP000036403">
    <property type="component" value="Unassembled WGS sequence"/>
</dbReference>
<accession>A0A0J7JZW7</accession>
<evidence type="ECO:0000313" key="3">
    <source>
        <dbReference type="Proteomes" id="UP000036403"/>
    </source>
</evidence>
<proteinExistence type="predicted"/>